<evidence type="ECO:0008006" key="4">
    <source>
        <dbReference type="Google" id="ProtNLM"/>
    </source>
</evidence>
<gene>
    <name evidence="2" type="ORF">AB1Y20_007934</name>
</gene>
<evidence type="ECO:0000313" key="2">
    <source>
        <dbReference type="EMBL" id="KAL1507073.1"/>
    </source>
</evidence>
<keyword evidence="3" id="KW-1185">Reference proteome</keyword>
<feature type="compositionally biased region" description="Low complexity" evidence="1">
    <location>
        <begin position="161"/>
        <end position="171"/>
    </location>
</feature>
<feature type="region of interest" description="Disordered" evidence="1">
    <location>
        <begin position="83"/>
        <end position="107"/>
    </location>
</feature>
<reference evidence="2 3" key="1">
    <citation type="journal article" date="2024" name="Science">
        <title>Giant polyketide synthase enzymes in the biosynthesis of giant marine polyether toxins.</title>
        <authorList>
            <person name="Fallon T.R."/>
            <person name="Shende V.V."/>
            <person name="Wierzbicki I.H."/>
            <person name="Pendleton A.L."/>
            <person name="Watervoot N.F."/>
            <person name="Auber R.P."/>
            <person name="Gonzalez D.J."/>
            <person name="Wisecaver J.H."/>
            <person name="Moore B.S."/>
        </authorList>
    </citation>
    <scope>NUCLEOTIDE SEQUENCE [LARGE SCALE GENOMIC DNA]</scope>
    <source>
        <strain evidence="2 3">12B1</strain>
    </source>
</reference>
<dbReference type="AlphaFoldDB" id="A0AB34IUX0"/>
<accession>A0AB34IUX0</accession>
<dbReference type="Proteomes" id="UP001515480">
    <property type="component" value="Unassembled WGS sequence"/>
</dbReference>
<comment type="caution">
    <text evidence="2">The sequence shown here is derived from an EMBL/GenBank/DDBJ whole genome shotgun (WGS) entry which is preliminary data.</text>
</comment>
<feature type="region of interest" description="Disordered" evidence="1">
    <location>
        <begin position="156"/>
        <end position="191"/>
    </location>
</feature>
<dbReference type="EMBL" id="JBGBPQ010000018">
    <property type="protein sequence ID" value="KAL1507073.1"/>
    <property type="molecule type" value="Genomic_DNA"/>
</dbReference>
<name>A0AB34IUX0_PRYPA</name>
<evidence type="ECO:0000313" key="3">
    <source>
        <dbReference type="Proteomes" id="UP001515480"/>
    </source>
</evidence>
<feature type="compositionally biased region" description="Pro residues" evidence="1">
    <location>
        <begin position="172"/>
        <end position="181"/>
    </location>
</feature>
<sequence>MNTWVVLRPEAGKRTKLPPWAADEDRELRRRMKRSVGVRRDELWTELELVWKQHSSWPNRTAVALRSRAQRLGTGDGTVAVRAGATAPPPSCPSDLRPSAPSLPPQLQQHALSGRLDGACPFLPMQLATPMPVMMWTHPLYAIVVPMPCPDLISAEDTTLPPAASPASAMPPNLPEGPSAPLPDDNPVAVDATGTEEYSKHTRFYHKLAIHRS</sequence>
<organism evidence="2 3">
    <name type="scientific">Prymnesium parvum</name>
    <name type="common">Toxic golden alga</name>
    <dbReference type="NCBI Taxonomy" id="97485"/>
    <lineage>
        <taxon>Eukaryota</taxon>
        <taxon>Haptista</taxon>
        <taxon>Haptophyta</taxon>
        <taxon>Prymnesiophyceae</taxon>
        <taxon>Prymnesiales</taxon>
        <taxon>Prymnesiaceae</taxon>
        <taxon>Prymnesium</taxon>
    </lineage>
</organism>
<evidence type="ECO:0000256" key="1">
    <source>
        <dbReference type="SAM" id="MobiDB-lite"/>
    </source>
</evidence>
<protein>
    <recommendedName>
        <fullName evidence="4">Myb-like domain-containing protein</fullName>
    </recommendedName>
</protein>
<proteinExistence type="predicted"/>